<name>A0A5Y2U906_SALER</name>
<proteinExistence type="predicted"/>
<dbReference type="EMBL" id="AAIMKU010000007">
    <property type="protein sequence ID" value="ECF8220514.1"/>
    <property type="molecule type" value="Genomic_DNA"/>
</dbReference>
<protein>
    <submittedName>
        <fullName evidence="1">Uncharacterized protein</fullName>
    </submittedName>
</protein>
<sequence>MAAINIPDIYGRNYLINFDTVKYIQVSDNEECGDLIITFTDKSRQVISVGLDREGAADTLDRISRVMGSASLTSKNKLWR</sequence>
<organism evidence="1">
    <name type="scientific">Salmonella enterica</name>
    <name type="common">Salmonella choleraesuis</name>
    <dbReference type="NCBI Taxonomy" id="28901"/>
    <lineage>
        <taxon>Bacteria</taxon>
        <taxon>Pseudomonadati</taxon>
        <taxon>Pseudomonadota</taxon>
        <taxon>Gammaproteobacteria</taxon>
        <taxon>Enterobacterales</taxon>
        <taxon>Enterobacteriaceae</taxon>
        <taxon>Salmonella</taxon>
    </lineage>
</organism>
<comment type="caution">
    <text evidence="1">The sequence shown here is derived from an EMBL/GenBank/DDBJ whole genome shotgun (WGS) entry which is preliminary data.</text>
</comment>
<gene>
    <name evidence="1" type="ORF">C3073_14190</name>
</gene>
<reference evidence="1" key="1">
    <citation type="submission" date="2018-07" db="EMBL/GenBank/DDBJ databases">
        <authorList>
            <consortium name="PulseNet: The National Subtyping Network for Foodborne Disease Surveillance"/>
            <person name="Tarr C.L."/>
            <person name="Trees E."/>
            <person name="Katz L.S."/>
            <person name="Carleton-Romer H.A."/>
            <person name="Stroika S."/>
            <person name="Kucerova Z."/>
            <person name="Roache K.F."/>
            <person name="Sabol A.L."/>
            <person name="Besser J."/>
            <person name="Gerner-Smidt P."/>
        </authorList>
    </citation>
    <scope>NUCLEOTIDE SEQUENCE</scope>
    <source>
        <strain evidence="1">PNUSAS031571</strain>
    </source>
</reference>
<accession>A0A5Y2U906</accession>
<evidence type="ECO:0000313" key="1">
    <source>
        <dbReference type="EMBL" id="ECF8220514.1"/>
    </source>
</evidence>
<dbReference type="AlphaFoldDB" id="A0A5Y2U906"/>